<dbReference type="Proteomes" id="UP000602653">
    <property type="component" value="Chromosome"/>
</dbReference>
<feature type="chain" id="PRO_5046405226" evidence="1">
    <location>
        <begin position="31"/>
        <end position="166"/>
    </location>
</feature>
<proteinExistence type="predicted"/>
<sequence>MQKKHRKNTLAGALAAGLAISAFIVPAAEAATSPAVNGFTVQLNEIDDSGKRYLEWGHDGCTGSLGESPEITYTLTKGDTPVPINGKNRIELADSDDATFTLTGVCKPSRWLGSSSWQHTSVSLAVQPGKQAPSHHNQAVPKKKITRLPKKPMGHLPYTSIKKMKA</sequence>
<dbReference type="RefSeq" id="WP_204424025.1">
    <property type="nucleotide sequence ID" value="NZ_CP070228.1"/>
</dbReference>
<keyword evidence="1" id="KW-0732">Signal</keyword>
<dbReference type="EMBL" id="CP070228">
    <property type="protein sequence ID" value="QRV01911.1"/>
    <property type="molecule type" value="Genomic_DNA"/>
</dbReference>
<name>A0ABX7IFK2_9ACTO</name>
<keyword evidence="3" id="KW-1185">Reference proteome</keyword>
<protein>
    <submittedName>
        <fullName evidence="2">Uncharacterized protein</fullName>
    </submittedName>
</protein>
<feature type="signal peptide" evidence="1">
    <location>
        <begin position="1"/>
        <end position="30"/>
    </location>
</feature>
<organism evidence="2 3">
    <name type="scientific">Arcanobacterium phocisimile</name>
    <dbReference type="NCBI Taxonomy" id="1302235"/>
    <lineage>
        <taxon>Bacteria</taxon>
        <taxon>Bacillati</taxon>
        <taxon>Actinomycetota</taxon>
        <taxon>Actinomycetes</taxon>
        <taxon>Actinomycetales</taxon>
        <taxon>Actinomycetaceae</taxon>
        <taxon>Arcanobacterium</taxon>
    </lineage>
</organism>
<evidence type="ECO:0000313" key="3">
    <source>
        <dbReference type="Proteomes" id="UP000602653"/>
    </source>
</evidence>
<evidence type="ECO:0000313" key="2">
    <source>
        <dbReference type="EMBL" id="QRV01911.1"/>
    </source>
</evidence>
<accession>A0ABX7IFK2</accession>
<gene>
    <name evidence="2" type="ORF">JTE88_07475</name>
</gene>
<evidence type="ECO:0000256" key="1">
    <source>
        <dbReference type="SAM" id="SignalP"/>
    </source>
</evidence>
<reference evidence="2 3" key="1">
    <citation type="submission" date="2021-02" db="EMBL/GenBank/DDBJ databases">
        <title>Complete Genome Sequence of Arcanobacterium phocisimile strain DSM 26142T from a harbour seal.</title>
        <authorList>
            <person name="Borowiak M."/>
            <person name="Alssahen M."/>
            <person name="Malorny B."/>
            <person name="Laemmler C."/>
            <person name="Siebert U."/>
            <person name="Ploetz M."/>
            <person name="Abdulmawjood A."/>
        </authorList>
    </citation>
    <scope>NUCLEOTIDE SEQUENCE [LARGE SCALE GENOMIC DNA]</scope>
    <source>
        <strain evidence="2 3">DSM 26142</strain>
    </source>
</reference>